<gene>
    <name evidence="2" type="ORF">C4F51_12930</name>
</gene>
<dbReference type="InterPro" id="IPR020471">
    <property type="entry name" value="AKR"/>
</dbReference>
<dbReference type="AlphaFoldDB" id="A0A928YTZ3"/>
<dbReference type="InterPro" id="IPR036812">
    <property type="entry name" value="NAD(P)_OxRdtase_dom_sf"/>
</dbReference>
<evidence type="ECO:0000313" key="3">
    <source>
        <dbReference type="Proteomes" id="UP000652567"/>
    </source>
</evidence>
<dbReference type="PANTHER" id="PTHR42686:SF1">
    <property type="entry name" value="GH17980P-RELATED"/>
    <property type="match status" value="1"/>
</dbReference>
<proteinExistence type="predicted"/>
<dbReference type="InterPro" id="IPR023210">
    <property type="entry name" value="NADP_OxRdtase_dom"/>
</dbReference>
<dbReference type="Proteomes" id="UP000652567">
    <property type="component" value="Unassembled WGS sequence"/>
</dbReference>
<organism evidence="2 3">
    <name type="scientific">Cellvibrio polysaccharolyticus</name>
    <dbReference type="NCBI Taxonomy" id="2082724"/>
    <lineage>
        <taxon>Bacteria</taxon>
        <taxon>Pseudomonadati</taxon>
        <taxon>Pseudomonadota</taxon>
        <taxon>Gammaproteobacteria</taxon>
        <taxon>Cellvibrionales</taxon>
        <taxon>Cellvibrionaceae</taxon>
        <taxon>Cellvibrio</taxon>
    </lineage>
</organism>
<name>A0A928YTZ3_9GAMM</name>
<reference evidence="2" key="1">
    <citation type="submission" date="2018-07" db="EMBL/GenBank/DDBJ databases">
        <title>Genome assembly of strain Ka43.</title>
        <authorList>
            <person name="Kukolya J."/>
            <person name="Nagy I."/>
            <person name="Horvath B."/>
            <person name="Toth A."/>
        </authorList>
    </citation>
    <scope>NUCLEOTIDE SEQUENCE</scope>
    <source>
        <strain evidence="2">KB43</strain>
    </source>
</reference>
<dbReference type="Pfam" id="PF00248">
    <property type="entry name" value="Aldo_ket_red"/>
    <property type="match status" value="1"/>
</dbReference>
<accession>A0A928YTZ3</accession>
<keyword evidence="3" id="KW-1185">Reference proteome</keyword>
<comment type="caution">
    <text evidence="2">The sequence shown here is derived from an EMBL/GenBank/DDBJ whole genome shotgun (WGS) entry which is preliminary data.</text>
</comment>
<dbReference type="SUPFAM" id="SSF51430">
    <property type="entry name" value="NAD(P)-linked oxidoreductase"/>
    <property type="match status" value="1"/>
</dbReference>
<dbReference type="PANTHER" id="PTHR42686">
    <property type="entry name" value="GH17980P-RELATED"/>
    <property type="match status" value="1"/>
</dbReference>
<dbReference type="GO" id="GO:0016491">
    <property type="term" value="F:oxidoreductase activity"/>
    <property type="evidence" value="ECO:0007669"/>
    <property type="project" value="InterPro"/>
</dbReference>
<evidence type="ECO:0000259" key="1">
    <source>
        <dbReference type="Pfam" id="PF00248"/>
    </source>
</evidence>
<sequence length="345" mass="37747">MFPSCAGSGRGVAALGFGAAPIGNLYHEVDEAAAIATVRTAFDAGIRYFDTAPHYGFGLSEQRLGRAIQSLPRESFELSTKVGRRLQPVSRGEYVRHGFAGAADFEPVFDYSYDGVMRSFESSLQRLQTDYIDTLLIHDLGRQTHGDAHPHYLQDFLQGGYRAMEALKNQRLIRAIGLGANEWQIGETLLAAVDLDCILLAGRYTLLEQQPCDHFMSLCQQRRVSLIAAAPFNSGILASGTGGEGPWYYNYQPAPPSVIDRVKQLEVICYEFGVPLAAAALQFPVAHPVVSHVLAGFSNNEELLSAVALMNFAIPVAFWEALHQQQLIHPDAPVPSASIKRVAEK</sequence>
<dbReference type="Gene3D" id="3.20.20.100">
    <property type="entry name" value="NADP-dependent oxidoreductase domain"/>
    <property type="match status" value="1"/>
</dbReference>
<dbReference type="EMBL" id="PRDL01000001">
    <property type="protein sequence ID" value="MBE8718091.1"/>
    <property type="molecule type" value="Genomic_DNA"/>
</dbReference>
<evidence type="ECO:0000313" key="2">
    <source>
        <dbReference type="EMBL" id="MBE8718091.1"/>
    </source>
</evidence>
<protein>
    <submittedName>
        <fullName evidence="2">Aldo/keto reductase</fullName>
    </submittedName>
</protein>
<dbReference type="GO" id="GO:0005829">
    <property type="term" value="C:cytosol"/>
    <property type="evidence" value="ECO:0007669"/>
    <property type="project" value="TreeGrafter"/>
</dbReference>
<feature type="domain" description="NADP-dependent oxidoreductase" evidence="1">
    <location>
        <begin position="15"/>
        <end position="322"/>
    </location>
</feature>